<dbReference type="Proteomes" id="UP000054516">
    <property type="component" value="Unassembled WGS sequence"/>
</dbReference>
<evidence type="ECO:0000256" key="5">
    <source>
        <dbReference type="ARBA" id="ARBA00023004"/>
    </source>
</evidence>
<sequence>MAEVLAKGGFAIDLVSPRQFGVLVLFYCLSQLALLGLRQYREYQADNELARQHNCQLPPELPKKWPLGIDRIKELWDSNADGRLLAFLCSVAKDYEPRNNLYQFLLVGPRAFHILHPSNVEALLSTNFKDYGFGCRPAVFRPLLGKGIFTQEGPAWRHSRDLLRKQFIRTQYQNLDHFREHVDNLIACIPAAGLVDLQPLFFNLTLDTATALLFGRSVYSLRAAIDQEAANQEFAECFNIAQEGLAKRFRIAPFHYLYNPPEFRRACRKVHLFVENYIRERQSSKSQGAEDETAWFMDQIVEGSNDMSEVRDQLLNVLLAGRDTTACCLSWTFRLLVRHPHIMQRLRNEVSAIMGDSPNATREQIRNMPFLACVVKESLRLYPPVPLNNREAIRTTILPTGGGPDGNSPILVRKGELVVFSQYVNSRKKNIYGADADFFRPERWETGELASIGWAYFPFNGGPRQCLGEDFALMEVYYTTVKLLQTFPCIELPLDEPNTPVGTERQRLSLVLASADGSTETPERQPPRTNVY</sequence>
<organism evidence="9">
    <name type="scientific">Rosellinia necatrix</name>
    <name type="common">White root-rot fungus</name>
    <dbReference type="NCBI Taxonomy" id="77044"/>
    <lineage>
        <taxon>Eukaryota</taxon>
        <taxon>Fungi</taxon>
        <taxon>Dikarya</taxon>
        <taxon>Ascomycota</taxon>
        <taxon>Pezizomycotina</taxon>
        <taxon>Sordariomycetes</taxon>
        <taxon>Xylariomycetidae</taxon>
        <taxon>Xylariales</taxon>
        <taxon>Xylariaceae</taxon>
        <taxon>Rosellinia</taxon>
    </lineage>
</organism>
<dbReference type="PRINTS" id="PR00385">
    <property type="entry name" value="P450"/>
</dbReference>
<dbReference type="CDD" id="cd11063">
    <property type="entry name" value="CYP52"/>
    <property type="match status" value="1"/>
</dbReference>
<evidence type="ECO:0000256" key="8">
    <source>
        <dbReference type="SAM" id="MobiDB-lite"/>
    </source>
</evidence>
<proteinExistence type="inferred from homology"/>
<dbReference type="GO" id="GO:0005506">
    <property type="term" value="F:iron ion binding"/>
    <property type="evidence" value="ECO:0007669"/>
    <property type="project" value="InterPro"/>
</dbReference>
<evidence type="ECO:0000256" key="3">
    <source>
        <dbReference type="ARBA" id="ARBA00022723"/>
    </source>
</evidence>
<dbReference type="GO" id="GO:0016712">
    <property type="term" value="F:oxidoreductase activity, acting on paired donors, with incorporation or reduction of molecular oxygen, reduced flavin or flavoprotein as one donor, and incorporation of one atom of oxygen"/>
    <property type="evidence" value="ECO:0007669"/>
    <property type="project" value="InterPro"/>
</dbReference>
<keyword evidence="10" id="KW-1185">Reference proteome</keyword>
<keyword evidence="3 7" id="KW-0479">Metal-binding</keyword>
<evidence type="ECO:0000256" key="2">
    <source>
        <dbReference type="ARBA" id="ARBA00010617"/>
    </source>
</evidence>
<keyword evidence="7" id="KW-0349">Heme</keyword>
<dbReference type="PANTHER" id="PTHR24287:SF18">
    <property type="entry name" value="CYTOCHROME P450 MONOOXYGENASE APDE-RELATED"/>
    <property type="match status" value="1"/>
</dbReference>
<dbReference type="InterPro" id="IPR017972">
    <property type="entry name" value="Cyt_P450_CS"/>
</dbReference>
<keyword evidence="5 7" id="KW-0408">Iron</keyword>
<keyword evidence="4 7" id="KW-0560">Oxidoreductase</keyword>
<dbReference type="OrthoDB" id="1470350at2759"/>
<dbReference type="InterPro" id="IPR001128">
    <property type="entry name" value="Cyt_P450"/>
</dbReference>
<dbReference type="AlphaFoldDB" id="A0A1W2TRC0"/>
<evidence type="ECO:0000256" key="7">
    <source>
        <dbReference type="RuleBase" id="RU000461"/>
    </source>
</evidence>
<dbReference type="STRING" id="77044.A0A1W2TRC0"/>
<evidence type="ECO:0000256" key="1">
    <source>
        <dbReference type="ARBA" id="ARBA00001971"/>
    </source>
</evidence>
<evidence type="ECO:0000256" key="6">
    <source>
        <dbReference type="ARBA" id="ARBA00023033"/>
    </source>
</evidence>
<protein>
    <submittedName>
        <fullName evidence="9">Putative n-alkane-inducible cytochrome P450</fullName>
    </submittedName>
</protein>
<dbReference type="InterPro" id="IPR047146">
    <property type="entry name" value="Cyt_P450_E_CYP52_fungi"/>
</dbReference>
<dbReference type="PROSITE" id="PS00086">
    <property type="entry name" value="CYTOCHROME_P450"/>
    <property type="match status" value="1"/>
</dbReference>
<dbReference type="SUPFAM" id="SSF48264">
    <property type="entry name" value="Cytochrome P450"/>
    <property type="match status" value="1"/>
</dbReference>
<accession>A0A1W2TRC0</accession>
<keyword evidence="6 7" id="KW-0503">Monooxygenase</keyword>
<dbReference type="GO" id="GO:0020037">
    <property type="term" value="F:heme binding"/>
    <property type="evidence" value="ECO:0007669"/>
    <property type="project" value="InterPro"/>
</dbReference>
<dbReference type="Pfam" id="PF00067">
    <property type="entry name" value="p450"/>
    <property type="match status" value="1"/>
</dbReference>
<dbReference type="InterPro" id="IPR036396">
    <property type="entry name" value="Cyt_P450_sf"/>
</dbReference>
<reference evidence="9" key="1">
    <citation type="submission" date="2016-03" db="EMBL/GenBank/DDBJ databases">
        <title>Draft genome sequence of Rosellinia necatrix.</title>
        <authorList>
            <person name="Kanematsu S."/>
        </authorList>
    </citation>
    <scope>NUCLEOTIDE SEQUENCE [LARGE SCALE GENOMIC DNA]</scope>
    <source>
        <strain evidence="9">W97</strain>
    </source>
</reference>
<evidence type="ECO:0000313" key="10">
    <source>
        <dbReference type="Proteomes" id="UP000054516"/>
    </source>
</evidence>
<name>A0A1W2TRC0_ROSNE</name>
<dbReference type="EMBL" id="DF977499">
    <property type="protein sequence ID" value="GAP91028.2"/>
    <property type="molecule type" value="Genomic_DNA"/>
</dbReference>
<gene>
    <name evidence="9" type="ORF">SAMD00023353_5400210</name>
</gene>
<comment type="similarity">
    <text evidence="2 7">Belongs to the cytochrome P450 family.</text>
</comment>
<dbReference type="PRINTS" id="PR01239">
    <property type="entry name" value="EP450IICYP52"/>
</dbReference>
<dbReference type="InterPro" id="IPR002974">
    <property type="entry name" value="Cyt_P450_E_CYP52_ascomycetes"/>
</dbReference>
<dbReference type="PANTHER" id="PTHR24287">
    <property type="entry name" value="P450, PUTATIVE (EUROFUNG)-RELATED"/>
    <property type="match status" value="1"/>
</dbReference>
<dbReference type="OMA" id="CMSEVIP"/>
<feature type="region of interest" description="Disordered" evidence="8">
    <location>
        <begin position="512"/>
        <end position="532"/>
    </location>
</feature>
<evidence type="ECO:0000313" key="9">
    <source>
        <dbReference type="EMBL" id="GAP91028.2"/>
    </source>
</evidence>
<comment type="cofactor">
    <cofactor evidence="1">
        <name>heme</name>
        <dbReference type="ChEBI" id="CHEBI:30413"/>
    </cofactor>
</comment>
<evidence type="ECO:0000256" key="4">
    <source>
        <dbReference type="ARBA" id="ARBA00023002"/>
    </source>
</evidence>
<dbReference type="Gene3D" id="1.10.630.10">
    <property type="entry name" value="Cytochrome P450"/>
    <property type="match status" value="1"/>
</dbReference>